<dbReference type="GO" id="GO:0005524">
    <property type="term" value="F:ATP binding"/>
    <property type="evidence" value="ECO:0007669"/>
    <property type="project" value="UniProtKB-KW"/>
</dbReference>
<feature type="domain" description="ABC transporter" evidence="3">
    <location>
        <begin position="5"/>
        <end position="244"/>
    </location>
</feature>
<keyword evidence="1" id="KW-0547">Nucleotide-binding</keyword>
<dbReference type="InterPro" id="IPR003439">
    <property type="entry name" value="ABC_transporter-like_ATP-bd"/>
</dbReference>
<dbReference type="Proteomes" id="UP000681162">
    <property type="component" value="Unassembled WGS sequence"/>
</dbReference>
<evidence type="ECO:0000313" key="4">
    <source>
        <dbReference type="EMBL" id="GIO36718.1"/>
    </source>
</evidence>
<dbReference type="PANTHER" id="PTHR43158">
    <property type="entry name" value="SKFA PEPTIDE EXPORT ATP-BINDING PROTEIN SKFE"/>
    <property type="match status" value="1"/>
</dbReference>
<gene>
    <name evidence="4" type="primary">ylmA</name>
    <name evidence="4" type="ORF">J41TS12_15790</name>
</gene>
<dbReference type="AlphaFoldDB" id="A0A920CGE6"/>
<dbReference type="SUPFAM" id="SSF52540">
    <property type="entry name" value="P-loop containing nucleoside triphosphate hydrolases"/>
    <property type="match status" value="1"/>
</dbReference>
<accession>A0A920CGE6</accession>
<dbReference type="InterPro" id="IPR017871">
    <property type="entry name" value="ABC_transporter-like_CS"/>
</dbReference>
<evidence type="ECO:0000259" key="3">
    <source>
        <dbReference type="PROSITE" id="PS50893"/>
    </source>
</evidence>
<proteinExistence type="predicted"/>
<dbReference type="Pfam" id="PF00005">
    <property type="entry name" value="ABC_tran"/>
    <property type="match status" value="1"/>
</dbReference>
<keyword evidence="2 4" id="KW-0067">ATP-binding</keyword>
<dbReference type="PANTHER" id="PTHR43158:SF2">
    <property type="entry name" value="SKFA PEPTIDE EXPORT ATP-BINDING PROTEIN SKFE"/>
    <property type="match status" value="1"/>
</dbReference>
<dbReference type="InterPro" id="IPR003593">
    <property type="entry name" value="AAA+_ATPase"/>
</dbReference>
<dbReference type="PROSITE" id="PS50893">
    <property type="entry name" value="ABC_TRANSPORTER_2"/>
    <property type="match status" value="1"/>
</dbReference>
<organism evidence="4 5">
    <name type="scientific">Paenibacillus antibioticophila</name>
    <dbReference type="NCBI Taxonomy" id="1274374"/>
    <lineage>
        <taxon>Bacteria</taxon>
        <taxon>Bacillati</taxon>
        <taxon>Bacillota</taxon>
        <taxon>Bacilli</taxon>
        <taxon>Bacillales</taxon>
        <taxon>Paenibacillaceae</taxon>
        <taxon>Paenibacillus</taxon>
    </lineage>
</organism>
<evidence type="ECO:0000256" key="1">
    <source>
        <dbReference type="ARBA" id="ARBA00022741"/>
    </source>
</evidence>
<evidence type="ECO:0000313" key="5">
    <source>
        <dbReference type="Proteomes" id="UP000681162"/>
    </source>
</evidence>
<dbReference type="SMART" id="SM00382">
    <property type="entry name" value="AAA"/>
    <property type="match status" value="1"/>
</dbReference>
<name>A0A920CGE6_9BACL</name>
<sequence>MSNYVELEQVSWRREGKEVLSDMNWKAEDGEHWAIFGLNGSGKTTLLNLICGYIWPSTGQIRVLGETYGEVDLRELRKSIGWVSSSLQARIHGGETAQRLVVSGKYASIGIYEQPEPEDFDRARQLMDQLRCGHLWDRTYQTCSQGEQQKLLIARALMASPKLLILDEAANGLDFISREGLLDSIAELGALPDSPHMMYVTHHTEEILPLFSKTLLLRRGQIFKQGNTREMLNSEVLSSFFELPVHVEWNQDRAWLSRQM</sequence>
<dbReference type="RefSeq" id="WP_212939058.1">
    <property type="nucleotide sequence ID" value="NZ_BORR01000005.1"/>
</dbReference>
<keyword evidence="5" id="KW-1185">Reference proteome</keyword>
<evidence type="ECO:0000256" key="2">
    <source>
        <dbReference type="ARBA" id="ARBA00022840"/>
    </source>
</evidence>
<dbReference type="Gene3D" id="3.40.50.300">
    <property type="entry name" value="P-loop containing nucleotide triphosphate hydrolases"/>
    <property type="match status" value="1"/>
</dbReference>
<reference evidence="4 5" key="1">
    <citation type="submission" date="2021-03" db="EMBL/GenBank/DDBJ databases">
        <title>Antimicrobial resistance genes in bacteria isolated from Japanese honey, and their potential for conferring macrolide and lincosamide resistance in the American foulbrood pathogen Paenibacillus larvae.</title>
        <authorList>
            <person name="Okamoto M."/>
            <person name="Kumagai M."/>
            <person name="Kanamori H."/>
            <person name="Takamatsu D."/>
        </authorList>
    </citation>
    <scope>NUCLEOTIDE SEQUENCE [LARGE SCALE GENOMIC DNA]</scope>
    <source>
        <strain evidence="4 5">J41TS12</strain>
    </source>
</reference>
<protein>
    <submittedName>
        <fullName evidence="4">ABC transporter ATP-binding protein YlmA</fullName>
    </submittedName>
</protein>
<dbReference type="GO" id="GO:0016887">
    <property type="term" value="F:ATP hydrolysis activity"/>
    <property type="evidence" value="ECO:0007669"/>
    <property type="project" value="InterPro"/>
</dbReference>
<dbReference type="PROSITE" id="PS00211">
    <property type="entry name" value="ABC_TRANSPORTER_1"/>
    <property type="match status" value="1"/>
</dbReference>
<comment type="caution">
    <text evidence="4">The sequence shown here is derived from an EMBL/GenBank/DDBJ whole genome shotgun (WGS) entry which is preliminary data.</text>
</comment>
<dbReference type="InterPro" id="IPR027417">
    <property type="entry name" value="P-loop_NTPase"/>
</dbReference>
<dbReference type="EMBL" id="BORR01000005">
    <property type="protein sequence ID" value="GIO36718.1"/>
    <property type="molecule type" value="Genomic_DNA"/>
</dbReference>